<feature type="transmembrane region" description="Helical" evidence="1">
    <location>
        <begin position="144"/>
        <end position="163"/>
    </location>
</feature>
<accession>A0A1F7X5C9</accession>
<gene>
    <name evidence="2" type="ORF">A2Z67_01410</name>
</gene>
<comment type="caution">
    <text evidence="2">The sequence shown here is derived from an EMBL/GenBank/DDBJ whole genome shotgun (WGS) entry which is preliminary data.</text>
</comment>
<evidence type="ECO:0000313" key="2">
    <source>
        <dbReference type="EMBL" id="OGM09578.1"/>
    </source>
</evidence>
<dbReference type="AlphaFoldDB" id="A0A1F7X5C9"/>
<dbReference type="Proteomes" id="UP000176939">
    <property type="component" value="Unassembled WGS sequence"/>
</dbReference>
<sequence>MEQAKRQMTNSGSDQQISNELTVPCHSRKIPLWLVLLDNIPTLLLFILGFLIINQISTIGAIIYGSYAIFSVIWFWAKICPYCHHYDTHACPCGYGIISPLLFKKKETLSFRKVFKRNLLIVFPNWFVPIGIAGYLLITHYTKNILILTIIFSIIGFIIIPLISKLVGCKNCEIKEECPWMTTKKV</sequence>
<feature type="transmembrane region" description="Helical" evidence="1">
    <location>
        <begin position="119"/>
        <end position="138"/>
    </location>
</feature>
<keyword evidence="1" id="KW-1133">Transmembrane helix</keyword>
<proteinExistence type="predicted"/>
<feature type="transmembrane region" description="Helical" evidence="1">
    <location>
        <begin position="59"/>
        <end position="77"/>
    </location>
</feature>
<protein>
    <submittedName>
        <fullName evidence="2">Uncharacterized protein</fullName>
    </submittedName>
</protein>
<keyword evidence="1" id="KW-0472">Membrane</keyword>
<name>A0A1F7X5C9_9BACT</name>
<feature type="transmembrane region" description="Helical" evidence="1">
    <location>
        <begin position="32"/>
        <end position="53"/>
    </location>
</feature>
<organism evidence="2 3">
    <name type="scientific">Candidatus Woesebacteria bacterium RBG_13_36_22</name>
    <dbReference type="NCBI Taxonomy" id="1802478"/>
    <lineage>
        <taxon>Bacteria</taxon>
        <taxon>Candidatus Woeseibacteriota</taxon>
    </lineage>
</organism>
<evidence type="ECO:0000313" key="3">
    <source>
        <dbReference type="Proteomes" id="UP000176939"/>
    </source>
</evidence>
<dbReference type="EMBL" id="MGFQ01000020">
    <property type="protein sequence ID" value="OGM09578.1"/>
    <property type="molecule type" value="Genomic_DNA"/>
</dbReference>
<keyword evidence="1" id="KW-0812">Transmembrane</keyword>
<reference evidence="2 3" key="1">
    <citation type="journal article" date="2016" name="Nat. Commun.">
        <title>Thousands of microbial genomes shed light on interconnected biogeochemical processes in an aquifer system.</title>
        <authorList>
            <person name="Anantharaman K."/>
            <person name="Brown C.T."/>
            <person name="Hug L.A."/>
            <person name="Sharon I."/>
            <person name="Castelle C.J."/>
            <person name="Probst A.J."/>
            <person name="Thomas B.C."/>
            <person name="Singh A."/>
            <person name="Wilkins M.J."/>
            <person name="Karaoz U."/>
            <person name="Brodie E.L."/>
            <person name="Williams K.H."/>
            <person name="Hubbard S.S."/>
            <person name="Banfield J.F."/>
        </authorList>
    </citation>
    <scope>NUCLEOTIDE SEQUENCE [LARGE SCALE GENOMIC DNA]</scope>
</reference>
<evidence type="ECO:0000256" key="1">
    <source>
        <dbReference type="SAM" id="Phobius"/>
    </source>
</evidence>